<evidence type="ECO:0000256" key="3">
    <source>
        <dbReference type="ARBA" id="ARBA00022801"/>
    </source>
</evidence>
<keyword evidence="3" id="KW-0378">Hydrolase</keyword>
<name>A0A6I6ED82_9MICO</name>
<dbReference type="InterPro" id="IPR013785">
    <property type="entry name" value="Aldolase_TIM"/>
</dbReference>
<dbReference type="InterPro" id="IPR000111">
    <property type="entry name" value="Glyco_hydro_27/36_CS"/>
</dbReference>
<organism evidence="8 9">
    <name type="scientific">Microbacterium oryzae</name>
    <dbReference type="NCBI Taxonomy" id="743009"/>
    <lineage>
        <taxon>Bacteria</taxon>
        <taxon>Bacillati</taxon>
        <taxon>Actinomycetota</taxon>
        <taxon>Actinomycetes</taxon>
        <taxon>Micrococcales</taxon>
        <taxon>Microbacteriaceae</taxon>
        <taxon>Microbacterium</taxon>
    </lineage>
</organism>
<dbReference type="Proteomes" id="UP000422989">
    <property type="component" value="Chromosome"/>
</dbReference>
<evidence type="ECO:0000256" key="1">
    <source>
        <dbReference type="ARBA" id="ARBA00001255"/>
    </source>
</evidence>
<gene>
    <name evidence="8" type="ORF">D7D94_08520</name>
</gene>
<dbReference type="GO" id="GO:0016052">
    <property type="term" value="P:carbohydrate catabolic process"/>
    <property type="evidence" value="ECO:0007669"/>
    <property type="project" value="InterPro"/>
</dbReference>
<evidence type="ECO:0000256" key="5">
    <source>
        <dbReference type="SAM" id="MobiDB-lite"/>
    </source>
</evidence>
<dbReference type="Pfam" id="PF16875">
    <property type="entry name" value="Glyco_hydro_36N"/>
    <property type="match status" value="1"/>
</dbReference>
<dbReference type="InterPro" id="IPR050985">
    <property type="entry name" value="Alpha-glycosidase_related"/>
</dbReference>
<dbReference type="PANTHER" id="PTHR43053:SF3">
    <property type="entry name" value="ALPHA-GALACTOSIDASE C-RELATED"/>
    <property type="match status" value="1"/>
</dbReference>
<feature type="domain" description="Glycosyl hydrolase family 36 C-terminal" evidence="6">
    <location>
        <begin position="620"/>
        <end position="706"/>
    </location>
</feature>
<feature type="domain" description="Glycosyl hydrolase family 36 N-terminal" evidence="7">
    <location>
        <begin position="36"/>
        <end position="265"/>
    </location>
</feature>
<dbReference type="Pfam" id="PF02065">
    <property type="entry name" value="Melibiase"/>
    <property type="match status" value="1"/>
</dbReference>
<feature type="region of interest" description="Disordered" evidence="5">
    <location>
        <begin position="186"/>
        <end position="208"/>
    </location>
</feature>
<dbReference type="InterPro" id="IPR017853">
    <property type="entry name" value="GH"/>
</dbReference>
<evidence type="ECO:0000313" key="9">
    <source>
        <dbReference type="Proteomes" id="UP000422989"/>
    </source>
</evidence>
<feature type="compositionally biased region" description="Basic and acidic residues" evidence="5">
    <location>
        <begin position="196"/>
        <end position="207"/>
    </location>
</feature>
<dbReference type="AlphaFoldDB" id="A0A6I6ED82"/>
<sequence length="716" mass="78031">MTLPGVDADGGDALVPSVTIFRSAGAALVVAFRDEGLPEVLHWGSDPGPVHADGLAALDAASARQVSASALDVPWPLTILPTEREGWQGRPGIAGAIGGAPLLPSWRVADVEVDDLGFSLRAEADGVRLQSSLRFDEAGVLRVSHTLVNTGAEPIALAALEATLPLAERATEVLDFSGRWTRERAPQRRPIGMGSHSRESRRGRTGHDAPLVTVAGTHGFSDRSGEVWAVHLAWSADAVYRTDRLPEGRSVLGAAELLRAGEIVLEPGDSFVTPDAWFVWSDAGLDGLSSRVHRALRARERHPRGDRPVVLNTWEAVYFAHELEPLVALADAAAAVGVERFVLDDGWFLGRRSDDAGLGDWAVDPEVWPEGLHALVDHVRARGMGFGLWVEPEMVNPDSELHRSHPDWLLTPSARSWRNQQVLDVARPDVAAWLLERLDALLTEYPIEYLKWDQNRDLLEAVHAGRPGVDAQTRAVYALLDELRRRHPRVEIESCSSGGARVDLGILARTDRVWASDTNDPIERARIQRWTELLLPPELIGSHVGPARAHTTHRVTDLRFRMATTLFASAGIETDITRFTDEERAELTAWIAEYKRLRTLMHTGELMHAETADEGTALTGVVSADRSHALYRLTREATGEWAVPPALRLPGLDPQRTYRVDVLPALTAAHFRDVKPVPWVAEGGVTLPGSLLTTVGVRAPLLAPASALVVEAVAIA</sequence>
<keyword evidence="9" id="KW-1185">Reference proteome</keyword>
<dbReference type="PRINTS" id="PR00743">
    <property type="entry name" value="GLHYDRLASE36"/>
</dbReference>
<accession>A0A6I6ED82</accession>
<dbReference type="InterPro" id="IPR031705">
    <property type="entry name" value="Glyco_hydro_36_C"/>
</dbReference>
<comment type="catalytic activity">
    <reaction evidence="1">
        <text>Hydrolysis of terminal, non-reducing alpha-D-galactose residues in alpha-D-galactosides, including galactose oligosaccharides, galactomannans and galactolipids.</text>
        <dbReference type="EC" id="3.2.1.22"/>
    </reaction>
</comment>
<dbReference type="Gene3D" id="3.20.20.70">
    <property type="entry name" value="Aldolase class I"/>
    <property type="match status" value="1"/>
</dbReference>
<proteinExistence type="predicted"/>
<keyword evidence="4" id="KW-0326">Glycosidase</keyword>
<dbReference type="InterPro" id="IPR031704">
    <property type="entry name" value="Glyco_hydro_36_N"/>
</dbReference>
<evidence type="ECO:0000259" key="7">
    <source>
        <dbReference type="Pfam" id="PF16875"/>
    </source>
</evidence>
<dbReference type="EMBL" id="CP032550">
    <property type="protein sequence ID" value="QGU28878.1"/>
    <property type="molecule type" value="Genomic_DNA"/>
</dbReference>
<dbReference type="PANTHER" id="PTHR43053">
    <property type="entry name" value="GLYCOSIDASE FAMILY 31"/>
    <property type="match status" value="1"/>
</dbReference>
<evidence type="ECO:0000259" key="6">
    <source>
        <dbReference type="Pfam" id="PF16874"/>
    </source>
</evidence>
<protein>
    <recommendedName>
        <fullName evidence="2">alpha-galactosidase</fullName>
        <ecNumber evidence="2">3.2.1.22</ecNumber>
    </recommendedName>
</protein>
<dbReference type="KEGG" id="moj:D7D94_08520"/>
<dbReference type="EC" id="3.2.1.22" evidence="2"/>
<evidence type="ECO:0000313" key="8">
    <source>
        <dbReference type="EMBL" id="QGU28878.1"/>
    </source>
</evidence>
<dbReference type="SUPFAM" id="SSF51445">
    <property type="entry name" value="(Trans)glycosidases"/>
    <property type="match status" value="1"/>
</dbReference>
<reference evidence="8 9" key="1">
    <citation type="submission" date="2018-09" db="EMBL/GenBank/DDBJ databases">
        <title>Whole genome sequencing of Microbacterium oryzae strain MB-10T.</title>
        <authorList>
            <person name="Das S.K."/>
        </authorList>
    </citation>
    <scope>NUCLEOTIDE SEQUENCE [LARGE SCALE GENOMIC DNA]</scope>
    <source>
        <strain evidence="8 9">MB-10</strain>
    </source>
</reference>
<dbReference type="InterPro" id="IPR038417">
    <property type="entry name" value="Alpga-gal_N_sf"/>
</dbReference>
<dbReference type="Gene3D" id="2.70.98.60">
    <property type="entry name" value="alpha-galactosidase from lactobacil brevis"/>
    <property type="match status" value="1"/>
</dbReference>
<dbReference type="OrthoDB" id="9758822at2"/>
<evidence type="ECO:0000256" key="2">
    <source>
        <dbReference type="ARBA" id="ARBA00012755"/>
    </source>
</evidence>
<dbReference type="FunFam" id="3.20.20.70:FF:000118">
    <property type="entry name" value="Alpha-galactosidase"/>
    <property type="match status" value="1"/>
</dbReference>
<dbReference type="PROSITE" id="PS00512">
    <property type="entry name" value="ALPHA_GALACTOSIDASE"/>
    <property type="match status" value="1"/>
</dbReference>
<dbReference type="GO" id="GO:0004557">
    <property type="term" value="F:alpha-galactosidase activity"/>
    <property type="evidence" value="ECO:0007669"/>
    <property type="project" value="UniProtKB-EC"/>
</dbReference>
<dbReference type="CDD" id="cd14791">
    <property type="entry name" value="GH36"/>
    <property type="match status" value="1"/>
</dbReference>
<dbReference type="InterPro" id="IPR002252">
    <property type="entry name" value="Glyco_hydro_36"/>
</dbReference>
<evidence type="ECO:0000256" key="4">
    <source>
        <dbReference type="ARBA" id="ARBA00023295"/>
    </source>
</evidence>
<dbReference type="Pfam" id="PF16874">
    <property type="entry name" value="Glyco_hydro_36C"/>
    <property type="match status" value="1"/>
</dbReference>